<evidence type="ECO:0000313" key="4">
    <source>
        <dbReference type="Proteomes" id="UP001291309"/>
    </source>
</evidence>
<feature type="domain" description="Phage shock protein PspC N-terminal" evidence="2">
    <location>
        <begin position="34"/>
        <end position="89"/>
    </location>
</feature>
<comment type="caution">
    <text evidence="3">The sequence shown here is derived from an EMBL/GenBank/DDBJ whole genome shotgun (WGS) entry which is preliminary data.</text>
</comment>
<organism evidence="3 4">
    <name type="scientific">Hyalangium rubrum</name>
    <dbReference type="NCBI Taxonomy" id="3103134"/>
    <lineage>
        <taxon>Bacteria</taxon>
        <taxon>Pseudomonadati</taxon>
        <taxon>Myxococcota</taxon>
        <taxon>Myxococcia</taxon>
        <taxon>Myxococcales</taxon>
        <taxon>Cystobacterineae</taxon>
        <taxon>Archangiaceae</taxon>
        <taxon>Hyalangium</taxon>
    </lineage>
</organism>
<dbReference type="RefSeq" id="WP_321546159.1">
    <property type="nucleotide sequence ID" value="NZ_JAXIVS010000004.1"/>
</dbReference>
<evidence type="ECO:0000313" key="3">
    <source>
        <dbReference type="EMBL" id="MDY7227435.1"/>
    </source>
</evidence>
<reference evidence="3 4" key="1">
    <citation type="submission" date="2023-12" db="EMBL/GenBank/DDBJ databases">
        <title>the genome sequence of Hyalangium sp. s54d21.</title>
        <authorList>
            <person name="Zhang X."/>
        </authorList>
    </citation>
    <scope>NUCLEOTIDE SEQUENCE [LARGE SCALE GENOMIC DNA]</scope>
    <source>
        <strain evidence="4">s54d21</strain>
    </source>
</reference>
<dbReference type="Pfam" id="PF04024">
    <property type="entry name" value="PspC"/>
    <property type="match status" value="1"/>
</dbReference>
<evidence type="ECO:0000256" key="1">
    <source>
        <dbReference type="SAM" id="Phobius"/>
    </source>
</evidence>
<proteinExistence type="predicted"/>
<gene>
    <name evidence="3" type="ORF">SYV04_13570</name>
</gene>
<keyword evidence="1" id="KW-1133">Transmembrane helix</keyword>
<accession>A0ABU5H1V2</accession>
<dbReference type="Proteomes" id="UP001291309">
    <property type="component" value="Unassembled WGS sequence"/>
</dbReference>
<feature type="transmembrane region" description="Helical" evidence="1">
    <location>
        <begin position="59"/>
        <end position="86"/>
    </location>
</feature>
<dbReference type="InterPro" id="IPR007168">
    <property type="entry name" value="Phageshock_PspC_N"/>
</dbReference>
<protein>
    <submittedName>
        <fullName evidence="3">PspC domain-containing protein</fullName>
    </submittedName>
</protein>
<name>A0ABU5H1V2_9BACT</name>
<keyword evidence="1" id="KW-0472">Membrane</keyword>
<sequence length="121" mass="13106">MDTPRRCVACAMDLRDEATKCPHCKAWQPGSGPMHRGGEGRALLGVCLALGRQFGVDAALLRVAFVIALAVTGGTALMVYLLLWAFTPPSAMGKAPVQRVVDWVTRVTDSNSEEPRVERRV</sequence>
<evidence type="ECO:0000259" key="2">
    <source>
        <dbReference type="Pfam" id="PF04024"/>
    </source>
</evidence>
<keyword evidence="1" id="KW-0812">Transmembrane</keyword>
<keyword evidence="4" id="KW-1185">Reference proteome</keyword>
<dbReference type="EMBL" id="JAXIVS010000004">
    <property type="protein sequence ID" value="MDY7227435.1"/>
    <property type="molecule type" value="Genomic_DNA"/>
</dbReference>